<reference evidence="1" key="1">
    <citation type="journal article" date="2015" name="Nature">
        <title>Complex archaea that bridge the gap between prokaryotes and eukaryotes.</title>
        <authorList>
            <person name="Spang A."/>
            <person name="Saw J.H."/>
            <person name="Jorgensen S.L."/>
            <person name="Zaremba-Niedzwiedzka K."/>
            <person name="Martijn J."/>
            <person name="Lind A.E."/>
            <person name="van Eijk R."/>
            <person name="Schleper C."/>
            <person name="Guy L."/>
            <person name="Ettema T.J."/>
        </authorList>
    </citation>
    <scope>NUCLEOTIDE SEQUENCE</scope>
</reference>
<protein>
    <recommendedName>
        <fullName evidence="2">Dockerin domain-containing protein</fullName>
    </recommendedName>
</protein>
<gene>
    <name evidence="1" type="ORF">LCGC14_0695240</name>
</gene>
<organism evidence="1">
    <name type="scientific">marine sediment metagenome</name>
    <dbReference type="NCBI Taxonomy" id="412755"/>
    <lineage>
        <taxon>unclassified sequences</taxon>
        <taxon>metagenomes</taxon>
        <taxon>ecological metagenomes</taxon>
    </lineage>
</organism>
<name>A0A0F9TS37_9ZZZZ</name>
<accession>A0A0F9TS37</accession>
<evidence type="ECO:0000313" key="1">
    <source>
        <dbReference type="EMBL" id="KKN44213.1"/>
    </source>
</evidence>
<sequence>VLRGDSFPLGLSGFRLTVHPEDPATAHVVGFDSPEYGLASTQISSGTVVVEPGGLRLDVVDLADLVEPGDFGPLLTTVRIEGLSAGQTDFVVTVLKADDEDGFPIDAVGVGAQIQVAASRDLDGDGLTEDCNGNGLFDFADVTCWFDHLLVTP</sequence>
<dbReference type="EMBL" id="LAZR01001462">
    <property type="protein sequence ID" value="KKN44213.1"/>
    <property type="molecule type" value="Genomic_DNA"/>
</dbReference>
<evidence type="ECO:0008006" key="2">
    <source>
        <dbReference type="Google" id="ProtNLM"/>
    </source>
</evidence>
<feature type="non-terminal residue" evidence="1">
    <location>
        <position position="1"/>
    </location>
</feature>
<comment type="caution">
    <text evidence="1">The sequence shown here is derived from an EMBL/GenBank/DDBJ whole genome shotgun (WGS) entry which is preliminary data.</text>
</comment>
<proteinExistence type="predicted"/>
<dbReference type="AlphaFoldDB" id="A0A0F9TS37"/>